<proteinExistence type="predicted"/>
<comment type="caution">
    <text evidence="2">The sequence shown here is derived from an EMBL/GenBank/DDBJ whole genome shotgun (WGS) entry which is preliminary data.</text>
</comment>
<feature type="region of interest" description="Disordered" evidence="1">
    <location>
        <begin position="287"/>
        <end position="364"/>
    </location>
</feature>
<keyword evidence="3" id="KW-1185">Reference proteome</keyword>
<organism evidence="2 3">
    <name type="scientific">Cyclotella cryptica</name>
    <dbReference type="NCBI Taxonomy" id="29204"/>
    <lineage>
        <taxon>Eukaryota</taxon>
        <taxon>Sar</taxon>
        <taxon>Stramenopiles</taxon>
        <taxon>Ochrophyta</taxon>
        <taxon>Bacillariophyta</taxon>
        <taxon>Coscinodiscophyceae</taxon>
        <taxon>Thalassiosirophycidae</taxon>
        <taxon>Stephanodiscales</taxon>
        <taxon>Stephanodiscaceae</taxon>
        <taxon>Cyclotella</taxon>
    </lineage>
</organism>
<evidence type="ECO:0000256" key="1">
    <source>
        <dbReference type="SAM" id="MobiDB-lite"/>
    </source>
</evidence>
<accession>A0ABD3QK89</accession>
<feature type="region of interest" description="Disordered" evidence="1">
    <location>
        <begin position="599"/>
        <end position="663"/>
    </location>
</feature>
<feature type="compositionally biased region" description="Basic and acidic residues" evidence="1">
    <location>
        <begin position="299"/>
        <end position="318"/>
    </location>
</feature>
<evidence type="ECO:0008006" key="4">
    <source>
        <dbReference type="Google" id="ProtNLM"/>
    </source>
</evidence>
<sequence length="761" mass="82899">MRNPTQRSTPKPPTLTSRQKKHHRTTPDASKLLHVSVTVISLSGVYFKESSDVKNSDDEALATNPSYPKTAIVASFSRIDGKEVATMDYHVRSLPLDLSTATTKEAYKEVIRWPTQVGDDNKDVSTFRFERHFLREKKGKGRKSRKKGVHLYAPQSCRIQLAVCRNGRWFKLGDADIMITGEERGEESVSAPLINQDRPKTKKSKSNVIPMARLKGETLACGLGPNAALRVLVNVSEHPYDEKTIDPTLATVVSWEYDPVRAAIVEKSDKGKSPVKVNGQAVTTEVAAEQCTSETTLDQEEKNAENHETITSDVRGPHVTETTQTSQELSGKTEIADVPPVLRDSSLSKQDLPPIRQSSASSKPEDVLDRITIVAYEQSSPQSSASARAQAPIRGFSPIRVSSPMRTLSPFRALAPIRQRSGTTVVKKPSSGSVLDRVVTITSNAPPVTREGSLPQSNSSSPPHDGAAYDQNVFYIEHDMESIDEIPSPPPAIKEISRALSRSSITLSTAEQSRSHLSAQSGCSEFSPSGLTLARYRTGNSSTFAPSHNSSFTSASGYSMTRCSTDNTSMYSQASGDMSVVMAELLEKTPSELYAIIHDTNQNKAPRHKRKSMSQSIRLPSGKVASHVGDEEEYEEDCESEGDDSVEESTALHGRDDESSVSCSESSSSFVEFRHNGQSVRGNFFTDKARNFGRRLICSIPMCGIGARDDKTLSCVDESVTFLTGKGDILACQHHNSNDTWIGSASSSGGKSSIVGSDLLF</sequence>
<name>A0ABD3QK89_9STRA</name>
<gene>
    <name evidence="2" type="ORF">HJC23_007429</name>
</gene>
<dbReference type="AlphaFoldDB" id="A0ABD3QK89"/>
<protein>
    <recommendedName>
        <fullName evidence="4">C2 NT-type domain-containing protein</fullName>
    </recommendedName>
</protein>
<reference evidence="2 3" key="1">
    <citation type="journal article" date="2020" name="G3 (Bethesda)">
        <title>Improved Reference Genome for Cyclotella cryptica CCMP332, a Model for Cell Wall Morphogenesis, Salinity Adaptation, and Lipid Production in Diatoms (Bacillariophyta).</title>
        <authorList>
            <person name="Roberts W.R."/>
            <person name="Downey K.M."/>
            <person name="Ruck E.C."/>
            <person name="Traller J.C."/>
            <person name="Alverson A.J."/>
        </authorList>
    </citation>
    <scope>NUCLEOTIDE SEQUENCE [LARGE SCALE GENOMIC DNA]</scope>
    <source>
        <strain evidence="2 3">CCMP332</strain>
    </source>
</reference>
<feature type="compositionally biased region" description="Polar residues" evidence="1">
    <location>
        <begin position="320"/>
        <end position="330"/>
    </location>
</feature>
<evidence type="ECO:0000313" key="3">
    <source>
        <dbReference type="Proteomes" id="UP001516023"/>
    </source>
</evidence>
<feature type="compositionally biased region" description="Acidic residues" evidence="1">
    <location>
        <begin position="630"/>
        <end position="647"/>
    </location>
</feature>
<feature type="region of interest" description="Disordered" evidence="1">
    <location>
        <begin position="1"/>
        <end position="29"/>
    </location>
</feature>
<feature type="region of interest" description="Disordered" evidence="1">
    <location>
        <begin position="443"/>
        <end position="468"/>
    </location>
</feature>
<dbReference type="EMBL" id="JABMIG020000035">
    <property type="protein sequence ID" value="KAL3799956.1"/>
    <property type="molecule type" value="Genomic_DNA"/>
</dbReference>
<evidence type="ECO:0000313" key="2">
    <source>
        <dbReference type="EMBL" id="KAL3799956.1"/>
    </source>
</evidence>
<feature type="compositionally biased region" description="Polar residues" evidence="1">
    <location>
        <begin position="1"/>
        <end position="17"/>
    </location>
</feature>
<dbReference type="Proteomes" id="UP001516023">
    <property type="component" value="Unassembled WGS sequence"/>
</dbReference>